<dbReference type="EMBL" id="MEZY01000013">
    <property type="protein sequence ID" value="OGD65360.1"/>
    <property type="molecule type" value="Genomic_DNA"/>
</dbReference>
<dbReference type="Proteomes" id="UP000178583">
    <property type="component" value="Unassembled WGS sequence"/>
</dbReference>
<evidence type="ECO:0000313" key="1">
    <source>
        <dbReference type="EMBL" id="OGD65360.1"/>
    </source>
</evidence>
<accession>A0A1F5EDJ0</accession>
<sequence>MIAREKLAVMRQIAPVEFGIRQFEKEGEEAYISWGVEFVDGNGGLTSMTFGGPHQDLITMVEDAWKKMMESKAVLVIDDDHERHYYAFYEKEMRWIDGTPDYVLEARERRVKKREVAEKRRKRSGKPKSAGT</sequence>
<organism evidence="1 2">
    <name type="scientific">Candidatus Berkelbacteria bacterium RIFOXYA2_FULL_43_10</name>
    <dbReference type="NCBI Taxonomy" id="1797472"/>
    <lineage>
        <taxon>Bacteria</taxon>
        <taxon>Candidatus Berkelbacteria</taxon>
    </lineage>
</organism>
<evidence type="ECO:0000313" key="2">
    <source>
        <dbReference type="Proteomes" id="UP000178583"/>
    </source>
</evidence>
<reference evidence="1 2" key="1">
    <citation type="journal article" date="2016" name="Nat. Commun.">
        <title>Thousands of microbial genomes shed light on interconnected biogeochemical processes in an aquifer system.</title>
        <authorList>
            <person name="Anantharaman K."/>
            <person name="Brown C.T."/>
            <person name="Hug L.A."/>
            <person name="Sharon I."/>
            <person name="Castelle C.J."/>
            <person name="Probst A.J."/>
            <person name="Thomas B.C."/>
            <person name="Singh A."/>
            <person name="Wilkins M.J."/>
            <person name="Karaoz U."/>
            <person name="Brodie E.L."/>
            <person name="Williams K.H."/>
            <person name="Hubbard S.S."/>
            <person name="Banfield J.F."/>
        </authorList>
    </citation>
    <scope>NUCLEOTIDE SEQUENCE [LARGE SCALE GENOMIC DNA]</scope>
</reference>
<name>A0A1F5EDJ0_9BACT</name>
<dbReference type="AlphaFoldDB" id="A0A1F5EDJ0"/>
<protein>
    <submittedName>
        <fullName evidence="1">Uncharacterized protein</fullName>
    </submittedName>
</protein>
<dbReference type="STRING" id="1797472.A2215_00250"/>
<comment type="caution">
    <text evidence="1">The sequence shown here is derived from an EMBL/GenBank/DDBJ whole genome shotgun (WGS) entry which is preliminary data.</text>
</comment>
<proteinExistence type="predicted"/>
<gene>
    <name evidence="1" type="ORF">A2215_00250</name>
</gene>